<dbReference type="NCBIfam" id="TIGR00043">
    <property type="entry name" value="rRNA maturation RNase YbeY"/>
    <property type="match status" value="1"/>
</dbReference>
<keyword evidence="4 7" id="KW-0255">Endonuclease</keyword>
<dbReference type="GO" id="GO:0004222">
    <property type="term" value="F:metalloendopeptidase activity"/>
    <property type="evidence" value="ECO:0007669"/>
    <property type="project" value="InterPro"/>
</dbReference>
<evidence type="ECO:0000256" key="4">
    <source>
        <dbReference type="ARBA" id="ARBA00022759"/>
    </source>
</evidence>
<dbReference type="InterPro" id="IPR023091">
    <property type="entry name" value="MetalPrtase_cat_dom_sf_prd"/>
</dbReference>
<sequence length="150" mass="17396">MSPKIDYHNQTPYVLEKHFYDLLEKIFDKILKDSNLSDKQCEVLLVDNATIQSFNKDYRNKDEITDVLSFPLKSEFSPLIGSVLISLDYAQSIANALKHSLEEEIALLFIHGILHLIGFDHERDEGEHRAKEEEIIHLFNLPQSLIMRNS</sequence>
<organism evidence="8 9">
    <name type="scientific">Helicobacter apodemus</name>
    <dbReference type="NCBI Taxonomy" id="135569"/>
    <lineage>
        <taxon>Bacteria</taxon>
        <taxon>Pseudomonadati</taxon>
        <taxon>Campylobacterota</taxon>
        <taxon>Epsilonproteobacteria</taxon>
        <taxon>Campylobacterales</taxon>
        <taxon>Helicobacteraceae</taxon>
        <taxon>Helicobacter</taxon>
    </lineage>
</organism>
<evidence type="ECO:0000313" key="8">
    <source>
        <dbReference type="EMBL" id="AWI34570.1"/>
    </source>
</evidence>
<evidence type="ECO:0000256" key="3">
    <source>
        <dbReference type="ARBA" id="ARBA00022723"/>
    </source>
</evidence>
<comment type="function">
    <text evidence="7">Single strand-specific metallo-endoribonuclease involved in late-stage 70S ribosome quality control and in maturation of the 3' terminus of the 16S rRNA.</text>
</comment>
<dbReference type="GO" id="GO:0008270">
    <property type="term" value="F:zinc ion binding"/>
    <property type="evidence" value="ECO:0007669"/>
    <property type="project" value="UniProtKB-UniRule"/>
</dbReference>
<evidence type="ECO:0000256" key="7">
    <source>
        <dbReference type="HAMAP-Rule" id="MF_00009"/>
    </source>
</evidence>
<keyword evidence="3 7" id="KW-0479">Metal-binding</keyword>
<dbReference type="GO" id="GO:0004521">
    <property type="term" value="F:RNA endonuclease activity"/>
    <property type="evidence" value="ECO:0007669"/>
    <property type="project" value="UniProtKB-UniRule"/>
</dbReference>
<dbReference type="HAMAP" id="MF_00009">
    <property type="entry name" value="Endoribonucl_YbeY"/>
    <property type="match status" value="1"/>
</dbReference>
<feature type="binding site" evidence="7">
    <location>
        <position position="115"/>
    </location>
    <ligand>
        <name>Zn(2+)</name>
        <dbReference type="ChEBI" id="CHEBI:29105"/>
        <note>catalytic</note>
    </ligand>
</feature>
<evidence type="ECO:0000313" key="9">
    <source>
        <dbReference type="Proteomes" id="UP000244890"/>
    </source>
</evidence>
<keyword evidence="6 7" id="KW-0862">Zinc</keyword>
<dbReference type="PANTHER" id="PTHR46986">
    <property type="entry name" value="ENDORIBONUCLEASE YBEY, CHLOROPLASTIC"/>
    <property type="match status" value="1"/>
</dbReference>
<dbReference type="InterPro" id="IPR020549">
    <property type="entry name" value="YbeY_CS"/>
</dbReference>
<dbReference type="RefSeq" id="WP_108911374.1">
    <property type="nucleotide sequence ID" value="NZ_CP021886.1"/>
</dbReference>
<feature type="binding site" evidence="7">
    <location>
        <position position="121"/>
    </location>
    <ligand>
        <name>Zn(2+)</name>
        <dbReference type="ChEBI" id="CHEBI:29105"/>
        <note>catalytic</note>
    </ligand>
</feature>
<comment type="similarity">
    <text evidence="1 7">Belongs to the endoribonuclease YbeY family.</text>
</comment>
<keyword evidence="5 7" id="KW-0378">Hydrolase</keyword>
<dbReference type="SUPFAM" id="SSF55486">
    <property type="entry name" value="Metalloproteases ('zincins'), catalytic domain"/>
    <property type="match status" value="1"/>
</dbReference>
<dbReference type="Proteomes" id="UP000244890">
    <property type="component" value="Chromosome"/>
</dbReference>
<evidence type="ECO:0000256" key="2">
    <source>
        <dbReference type="ARBA" id="ARBA00022722"/>
    </source>
</evidence>
<keyword evidence="7" id="KW-0963">Cytoplasm</keyword>
<keyword evidence="7" id="KW-0690">Ribosome biogenesis</keyword>
<gene>
    <name evidence="7" type="primary">ybeY</name>
    <name evidence="8" type="ORF">CDV25_07175</name>
</gene>
<name>A0A2U8FE99_9HELI</name>
<dbReference type="EMBL" id="CP021886">
    <property type="protein sequence ID" value="AWI34570.1"/>
    <property type="molecule type" value="Genomic_DNA"/>
</dbReference>
<evidence type="ECO:0000256" key="1">
    <source>
        <dbReference type="ARBA" id="ARBA00010875"/>
    </source>
</evidence>
<dbReference type="Pfam" id="PF02130">
    <property type="entry name" value="YbeY"/>
    <property type="match status" value="1"/>
</dbReference>
<keyword evidence="2 7" id="KW-0540">Nuclease</keyword>
<protein>
    <recommendedName>
        <fullName evidence="7">Endoribonuclease YbeY</fullName>
        <ecNumber evidence="7">3.1.-.-</ecNumber>
    </recommendedName>
</protein>
<dbReference type="PROSITE" id="PS01306">
    <property type="entry name" value="UPF0054"/>
    <property type="match status" value="1"/>
</dbReference>
<dbReference type="GO" id="GO:0006364">
    <property type="term" value="P:rRNA processing"/>
    <property type="evidence" value="ECO:0007669"/>
    <property type="project" value="UniProtKB-UniRule"/>
</dbReference>
<dbReference type="Gene3D" id="3.40.390.30">
    <property type="entry name" value="Metalloproteases ('zincins'), catalytic domain"/>
    <property type="match status" value="1"/>
</dbReference>
<dbReference type="KEGG" id="had:CDV25_07175"/>
<dbReference type="PANTHER" id="PTHR46986:SF1">
    <property type="entry name" value="ENDORIBONUCLEASE YBEY, CHLOROPLASTIC"/>
    <property type="match status" value="1"/>
</dbReference>
<comment type="subcellular location">
    <subcellularLocation>
        <location evidence="7">Cytoplasm</location>
    </subcellularLocation>
</comment>
<dbReference type="AlphaFoldDB" id="A0A2U8FE99"/>
<dbReference type="InterPro" id="IPR002036">
    <property type="entry name" value="YbeY"/>
</dbReference>
<accession>A0A2U8FE99</accession>
<dbReference type="GO" id="GO:0005737">
    <property type="term" value="C:cytoplasm"/>
    <property type="evidence" value="ECO:0007669"/>
    <property type="project" value="UniProtKB-SubCell"/>
</dbReference>
<proteinExistence type="inferred from homology"/>
<feature type="binding site" evidence="7">
    <location>
        <position position="111"/>
    </location>
    <ligand>
        <name>Zn(2+)</name>
        <dbReference type="ChEBI" id="CHEBI:29105"/>
        <note>catalytic</note>
    </ligand>
</feature>
<reference evidence="8 9" key="1">
    <citation type="submission" date="2017-06" db="EMBL/GenBank/DDBJ databases">
        <title>Complete genome of Helicobacter apodemus.</title>
        <authorList>
            <person name="Cho S."/>
        </authorList>
    </citation>
    <scope>NUCLEOTIDE SEQUENCE [LARGE SCALE GENOMIC DNA]</scope>
    <source>
        <strain evidence="9">SNUVETPUB-15-01</strain>
    </source>
</reference>
<dbReference type="OrthoDB" id="9807740at2"/>
<evidence type="ECO:0000256" key="6">
    <source>
        <dbReference type="ARBA" id="ARBA00022833"/>
    </source>
</evidence>
<comment type="cofactor">
    <cofactor evidence="7">
        <name>Zn(2+)</name>
        <dbReference type="ChEBI" id="CHEBI:29105"/>
    </cofactor>
    <text evidence="7">Binds 1 zinc ion.</text>
</comment>
<evidence type="ECO:0000256" key="5">
    <source>
        <dbReference type="ARBA" id="ARBA00022801"/>
    </source>
</evidence>
<dbReference type="EC" id="3.1.-.-" evidence="7"/>
<keyword evidence="7" id="KW-0698">rRNA processing</keyword>